<keyword evidence="2" id="KW-1185">Reference proteome</keyword>
<evidence type="ECO:0000313" key="2">
    <source>
        <dbReference type="Proteomes" id="UP001482620"/>
    </source>
</evidence>
<protein>
    <submittedName>
        <fullName evidence="1">Uncharacterized protein</fullName>
    </submittedName>
</protein>
<reference evidence="1 2" key="1">
    <citation type="submission" date="2021-06" db="EMBL/GenBank/DDBJ databases">
        <authorList>
            <person name="Palmer J.M."/>
        </authorList>
    </citation>
    <scope>NUCLEOTIDE SEQUENCE [LARGE SCALE GENOMIC DNA]</scope>
    <source>
        <strain evidence="2">if_2019</strain>
        <tissue evidence="1">Muscle</tissue>
    </source>
</reference>
<dbReference type="Proteomes" id="UP001482620">
    <property type="component" value="Unassembled WGS sequence"/>
</dbReference>
<proteinExistence type="predicted"/>
<sequence>MHLRDPWKRHHSQSKQKNPSIRVVVTLSAGPDPTFVSLSTNISLKLFPALLSTLTLYSVKKLTEDLHTLISEPVKPEWKVHAAAAHNFSAFLFFLFCSRIEFP</sequence>
<organism evidence="1 2">
    <name type="scientific">Ilyodon furcidens</name>
    <name type="common">goldbreast splitfin</name>
    <dbReference type="NCBI Taxonomy" id="33524"/>
    <lineage>
        <taxon>Eukaryota</taxon>
        <taxon>Metazoa</taxon>
        <taxon>Chordata</taxon>
        <taxon>Craniata</taxon>
        <taxon>Vertebrata</taxon>
        <taxon>Euteleostomi</taxon>
        <taxon>Actinopterygii</taxon>
        <taxon>Neopterygii</taxon>
        <taxon>Teleostei</taxon>
        <taxon>Neoteleostei</taxon>
        <taxon>Acanthomorphata</taxon>
        <taxon>Ovalentaria</taxon>
        <taxon>Atherinomorphae</taxon>
        <taxon>Cyprinodontiformes</taxon>
        <taxon>Goodeidae</taxon>
        <taxon>Ilyodon</taxon>
    </lineage>
</organism>
<gene>
    <name evidence="1" type="ORF">ILYODFUR_013586</name>
</gene>
<evidence type="ECO:0000313" key="1">
    <source>
        <dbReference type="EMBL" id="MEQ2225055.1"/>
    </source>
</evidence>
<comment type="caution">
    <text evidence="1">The sequence shown here is derived from an EMBL/GenBank/DDBJ whole genome shotgun (WGS) entry which is preliminary data.</text>
</comment>
<name>A0ABV0SWR8_9TELE</name>
<dbReference type="EMBL" id="JAHRIQ010012696">
    <property type="protein sequence ID" value="MEQ2225055.1"/>
    <property type="molecule type" value="Genomic_DNA"/>
</dbReference>
<accession>A0ABV0SWR8</accession>